<keyword evidence="3 12" id="KW-0812">Transmembrane</keyword>
<keyword evidence="8 12" id="KW-1133">Transmembrane helix</keyword>
<gene>
    <name evidence="15" type="ORF">C5167_017945</name>
</gene>
<evidence type="ECO:0000313" key="15">
    <source>
        <dbReference type="EMBL" id="RZC49527.1"/>
    </source>
</evidence>
<evidence type="ECO:0000256" key="11">
    <source>
        <dbReference type="SAM" id="MobiDB-lite"/>
    </source>
</evidence>
<keyword evidence="10 12" id="KW-0472">Membrane</keyword>
<dbReference type="GO" id="GO:0005509">
    <property type="term" value="F:calcium ion binding"/>
    <property type="evidence" value="ECO:0007669"/>
    <property type="project" value="InterPro"/>
</dbReference>
<dbReference type="SUPFAM" id="SSF47473">
    <property type="entry name" value="EF-hand"/>
    <property type="match status" value="1"/>
</dbReference>
<dbReference type="GO" id="GO:0016174">
    <property type="term" value="F:NAD(P)H oxidase H2O2-forming activity"/>
    <property type="evidence" value="ECO:0007669"/>
    <property type="project" value="TreeGrafter"/>
</dbReference>
<dbReference type="Gene3D" id="3.40.50.80">
    <property type="entry name" value="Nucleotide-binding domain of ferredoxin-NADP reductase (FNR) module"/>
    <property type="match status" value="1"/>
</dbReference>
<feature type="region of interest" description="Disordered" evidence="11">
    <location>
        <begin position="1"/>
        <end position="81"/>
    </location>
</feature>
<dbReference type="SUPFAM" id="SSF63380">
    <property type="entry name" value="Riboflavin synthase domain-like"/>
    <property type="match status" value="1"/>
</dbReference>
<dbReference type="InterPro" id="IPR017927">
    <property type="entry name" value="FAD-bd_FR_type"/>
</dbReference>
<dbReference type="AlphaFoldDB" id="A0A4Y7ILD4"/>
<dbReference type="PANTHER" id="PTHR11972">
    <property type="entry name" value="NADPH OXIDASE"/>
    <property type="match status" value="1"/>
</dbReference>
<dbReference type="PROSITE" id="PS00018">
    <property type="entry name" value="EF_HAND_1"/>
    <property type="match status" value="1"/>
</dbReference>
<keyword evidence="5" id="KW-0274">FAD</keyword>
<dbReference type="InterPro" id="IPR018247">
    <property type="entry name" value="EF_Hand_1_Ca_BS"/>
</dbReference>
<dbReference type="InterPro" id="IPR013112">
    <property type="entry name" value="FAD-bd_8"/>
</dbReference>
<reference evidence="15 16" key="1">
    <citation type="journal article" date="2018" name="Science">
        <title>The opium poppy genome and morphinan production.</title>
        <authorList>
            <person name="Guo L."/>
            <person name="Winzer T."/>
            <person name="Yang X."/>
            <person name="Li Y."/>
            <person name="Ning Z."/>
            <person name="He Z."/>
            <person name="Teodor R."/>
            <person name="Lu Y."/>
            <person name="Bowser T.A."/>
            <person name="Graham I.A."/>
            <person name="Ye K."/>
        </authorList>
    </citation>
    <scope>NUCLEOTIDE SEQUENCE [LARGE SCALE GENOMIC DNA]</scope>
    <source>
        <strain evidence="16">cv. HN1</strain>
        <tissue evidence="15">Leaves</tissue>
    </source>
</reference>
<keyword evidence="6" id="KW-0106">Calcium</keyword>
<feature type="transmembrane region" description="Helical" evidence="12">
    <location>
        <begin position="283"/>
        <end position="302"/>
    </location>
</feature>
<keyword evidence="9" id="KW-0560">Oxidoreductase</keyword>
<dbReference type="GO" id="GO:0016175">
    <property type="term" value="F:superoxide-generating NAD(P)H oxidase activity"/>
    <property type="evidence" value="ECO:0007669"/>
    <property type="project" value="UniProtKB-ARBA"/>
</dbReference>
<dbReference type="InterPro" id="IPR002048">
    <property type="entry name" value="EF_hand_dom"/>
</dbReference>
<evidence type="ECO:0000256" key="9">
    <source>
        <dbReference type="ARBA" id="ARBA00023002"/>
    </source>
</evidence>
<accession>A0A4Y7ILD4</accession>
<feature type="transmembrane region" description="Helical" evidence="12">
    <location>
        <begin position="454"/>
        <end position="474"/>
    </location>
</feature>
<dbReference type="Pfam" id="PF08022">
    <property type="entry name" value="FAD_binding_8"/>
    <property type="match status" value="1"/>
</dbReference>
<keyword evidence="7" id="KW-0521">NADP</keyword>
<evidence type="ECO:0000313" key="16">
    <source>
        <dbReference type="Proteomes" id="UP000316621"/>
    </source>
</evidence>
<dbReference type="SFLD" id="SFLDG01168">
    <property type="entry name" value="Ferric_reductase_subgroup_(FRE"/>
    <property type="match status" value="1"/>
</dbReference>
<dbReference type="Pfam" id="PF08414">
    <property type="entry name" value="NADPH_Ox"/>
    <property type="match status" value="1"/>
</dbReference>
<evidence type="ECO:0000256" key="5">
    <source>
        <dbReference type="ARBA" id="ARBA00022827"/>
    </source>
</evidence>
<comment type="subcellular location">
    <subcellularLocation>
        <location evidence="1">Membrane</location>
        <topology evidence="1">Multi-pass membrane protein</topology>
    </subcellularLocation>
</comment>
<dbReference type="Proteomes" id="UP000316621">
    <property type="component" value="Chromosome 2"/>
</dbReference>
<dbReference type="SFLD" id="SFLDG01169">
    <property type="entry name" value="NADPH_oxidase_subgroup_(NOX)"/>
    <property type="match status" value="1"/>
</dbReference>
<dbReference type="InterPro" id="IPR011992">
    <property type="entry name" value="EF-hand-dom_pair"/>
</dbReference>
<protein>
    <recommendedName>
        <fullName evidence="17">NAD(P)H oxidase (H(2)O(2)-forming)</fullName>
    </recommendedName>
</protein>
<dbReference type="Gene3D" id="2.40.30.10">
    <property type="entry name" value="Translation factors"/>
    <property type="match status" value="1"/>
</dbReference>
<dbReference type="EMBL" id="CM010716">
    <property type="protein sequence ID" value="RZC49527.1"/>
    <property type="molecule type" value="Genomic_DNA"/>
</dbReference>
<feature type="domain" description="FAD-binding FR-type" evidence="14">
    <location>
        <begin position="504"/>
        <end position="625"/>
    </location>
</feature>
<evidence type="ECO:0000256" key="8">
    <source>
        <dbReference type="ARBA" id="ARBA00022989"/>
    </source>
</evidence>
<evidence type="ECO:0000256" key="7">
    <source>
        <dbReference type="ARBA" id="ARBA00022857"/>
    </source>
</evidence>
<dbReference type="Gramene" id="RZC49527">
    <property type="protein sequence ID" value="RZC49527"/>
    <property type="gene ID" value="C5167_017945"/>
</dbReference>
<evidence type="ECO:0000256" key="1">
    <source>
        <dbReference type="ARBA" id="ARBA00004141"/>
    </source>
</evidence>
<dbReference type="FunFam" id="2.40.30.10:FF:000059">
    <property type="entry name" value="dual oxidase isoform X1"/>
    <property type="match status" value="1"/>
</dbReference>
<dbReference type="CDD" id="cd06186">
    <property type="entry name" value="NOX_Duox_like_FAD_NADP"/>
    <property type="match status" value="1"/>
</dbReference>
<dbReference type="GO" id="GO:0004601">
    <property type="term" value="F:peroxidase activity"/>
    <property type="evidence" value="ECO:0007669"/>
    <property type="project" value="InterPro"/>
</dbReference>
<dbReference type="InterPro" id="IPR013130">
    <property type="entry name" value="Fe3_Rdtase_TM_dom"/>
</dbReference>
<dbReference type="InterPro" id="IPR013121">
    <property type="entry name" value="Fe_red_NAD-bd_6"/>
</dbReference>
<keyword evidence="2" id="KW-0285">Flavoprotein</keyword>
<dbReference type="Gene3D" id="1.10.238.10">
    <property type="entry name" value="EF-hand"/>
    <property type="match status" value="1"/>
</dbReference>
<name>A0A4Y7ILD4_PAPSO</name>
<evidence type="ECO:0000256" key="6">
    <source>
        <dbReference type="ARBA" id="ARBA00022837"/>
    </source>
</evidence>
<sequence>MIVVEAPYAETRLRRSSPHGGRQNQKCKIQSRWKIMAPSINSGQASGTSKRSHNNESIEGAQNSIDVPSTKPSEAGSKSPSVEEALKGLNFISKKSTKWVEIEKKFNGLTSSTNGSLHRSQFAECIGMDTKSNEFALELFDALARRRKITADSINKDEFKEFWEQISAKDFNSRLRIFFDMVDKDANGRLDVDEVRQIIKYSASANKLSNINGRAQEYATMIMEELDEEKLGYIMIDKLEMLFRKQDGKQSPIEEHKPTKDTGRVSELLNKTKYYLIDNWERIWVLVLWIGIMVGLFTYKFIQYRNKAVYDIMGYCVCTAKGSAETLKFNMALILLPVCRNTITWLRNKTKLGAFVPFDNSITFHKIIAIGIGIGVAVHALAHLTCDFPRLLHASEKEYEPMKPYFGEDQPENYWWFLKGVEGVTGIIMVVLMAIAFTLATPKLRLKKDSGFNMFWYSHHLFVIVYTLLIVHGIKTYLSKDWYTKSTWMYLAVPITLYTCERLLRSFRSRVKSVKILEFNEYPDVMAIHMSKPEGFEYKSGEYMFVKCPAVSPFEWHPFSITSSPAEDRLSVHIRAVGDWTKELKAILSEASKEEKSLSVEATGGSNTQFPRVVIDGPYGAPAQDYKDFEVVLLVGLGIGATPMISIIKDIVHNMKPKDLEGGKSTTNRNSFKTKRAYFYWVTNDQGSFEWFKDVMDKVSKMDINGIIELHNHCTSIFEEDDARSALIASLQSLNHAKTGIDIVSGTHVKSYFGRPNWRDIYKTIAHNHSGERVGVFYCGAPGPAATLRQLALDFSHETSTKFDFRKENF</sequence>
<feature type="compositionally biased region" description="Polar residues" evidence="11">
    <location>
        <begin position="39"/>
        <end position="80"/>
    </location>
</feature>
<dbReference type="InterPro" id="IPR050369">
    <property type="entry name" value="RBOH/FRE"/>
</dbReference>
<keyword evidence="4" id="KW-0479">Metal-binding</keyword>
<dbReference type="PROSITE" id="PS50222">
    <property type="entry name" value="EF_HAND_2"/>
    <property type="match status" value="1"/>
</dbReference>
<dbReference type="PROSITE" id="PS51384">
    <property type="entry name" value="FAD_FR"/>
    <property type="match status" value="1"/>
</dbReference>
<dbReference type="InterPro" id="IPR013623">
    <property type="entry name" value="NADPH_Ox"/>
</dbReference>
<dbReference type="CDD" id="cd00051">
    <property type="entry name" value="EFh"/>
    <property type="match status" value="1"/>
</dbReference>
<evidence type="ECO:0000256" key="4">
    <source>
        <dbReference type="ARBA" id="ARBA00022723"/>
    </source>
</evidence>
<dbReference type="Pfam" id="PF08030">
    <property type="entry name" value="NAD_binding_6"/>
    <property type="match status" value="1"/>
</dbReference>
<dbReference type="OMA" id="NINGRAQ"/>
<evidence type="ECO:0000259" key="14">
    <source>
        <dbReference type="PROSITE" id="PS51384"/>
    </source>
</evidence>
<evidence type="ECO:0008006" key="17">
    <source>
        <dbReference type="Google" id="ProtNLM"/>
    </source>
</evidence>
<dbReference type="STRING" id="3469.A0A4Y7ILD4"/>
<evidence type="ECO:0000256" key="12">
    <source>
        <dbReference type="SAM" id="Phobius"/>
    </source>
</evidence>
<evidence type="ECO:0000256" key="2">
    <source>
        <dbReference type="ARBA" id="ARBA00022630"/>
    </source>
</evidence>
<organism evidence="15 16">
    <name type="scientific">Papaver somniferum</name>
    <name type="common">Opium poppy</name>
    <dbReference type="NCBI Taxonomy" id="3469"/>
    <lineage>
        <taxon>Eukaryota</taxon>
        <taxon>Viridiplantae</taxon>
        <taxon>Streptophyta</taxon>
        <taxon>Embryophyta</taxon>
        <taxon>Tracheophyta</taxon>
        <taxon>Spermatophyta</taxon>
        <taxon>Magnoliopsida</taxon>
        <taxon>Ranunculales</taxon>
        <taxon>Papaveraceae</taxon>
        <taxon>Papaveroideae</taxon>
        <taxon>Papaver</taxon>
    </lineage>
</organism>
<dbReference type="GO" id="GO:0042742">
    <property type="term" value="P:defense response to bacterium"/>
    <property type="evidence" value="ECO:0007669"/>
    <property type="project" value="UniProtKB-ARBA"/>
</dbReference>
<evidence type="ECO:0000256" key="10">
    <source>
        <dbReference type="ARBA" id="ARBA00023136"/>
    </source>
</evidence>
<dbReference type="InterPro" id="IPR039261">
    <property type="entry name" value="FNR_nucleotide-bd"/>
</dbReference>
<dbReference type="SUPFAM" id="SSF52343">
    <property type="entry name" value="Ferredoxin reductase-like, C-terminal NADP-linked domain"/>
    <property type="match status" value="1"/>
</dbReference>
<dbReference type="GO" id="GO:0005886">
    <property type="term" value="C:plasma membrane"/>
    <property type="evidence" value="ECO:0007669"/>
    <property type="project" value="TreeGrafter"/>
</dbReference>
<feature type="domain" description="EF-hand" evidence="13">
    <location>
        <begin position="170"/>
        <end position="205"/>
    </location>
</feature>
<dbReference type="GO" id="GO:0009653">
    <property type="term" value="P:anatomical structure morphogenesis"/>
    <property type="evidence" value="ECO:0007669"/>
    <property type="project" value="UniProtKB-ARBA"/>
</dbReference>
<feature type="transmembrane region" description="Helical" evidence="12">
    <location>
        <begin position="423"/>
        <end position="442"/>
    </location>
</feature>
<evidence type="ECO:0000256" key="3">
    <source>
        <dbReference type="ARBA" id="ARBA00022692"/>
    </source>
</evidence>
<evidence type="ECO:0000259" key="13">
    <source>
        <dbReference type="PROSITE" id="PS50222"/>
    </source>
</evidence>
<dbReference type="OrthoDB" id="167398at2759"/>
<keyword evidence="16" id="KW-1185">Reference proteome</keyword>
<dbReference type="PANTHER" id="PTHR11972:SF152">
    <property type="entry name" value="RESPIRATORY BURST OXIDASE HOMOLOG PROTEIN C"/>
    <property type="match status" value="1"/>
</dbReference>
<proteinExistence type="predicted"/>
<dbReference type="Pfam" id="PF01794">
    <property type="entry name" value="Ferric_reduct"/>
    <property type="match status" value="1"/>
</dbReference>
<dbReference type="InterPro" id="IPR017938">
    <property type="entry name" value="Riboflavin_synthase-like_b-brl"/>
</dbReference>